<dbReference type="AlphaFoldDB" id="A0AAQ3UXZ6"/>
<reference evidence="8" key="1">
    <citation type="submission" date="2024-02" db="EMBL/GenBank/DDBJ databases">
        <title>Neisseria leonii sp. nov.</title>
        <authorList>
            <person name="Boutroux M."/>
            <person name="Favre-Rochex S."/>
            <person name="Gorgette O."/>
            <person name="Touak G."/>
            <person name="Muhle E."/>
            <person name="Chesneau O."/>
            <person name="Clermont D."/>
            <person name="Rahi P."/>
        </authorList>
    </citation>
    <scope>NUCLEOTIDE SEQUENCE</scope>
    <source>
        <strain evidence="8">51.81</strain>
    </source>
</reference>
<dbReference type="NCBIfam" id="TIGR02532">
    <property type="entry name" value="IV_pilin_GFxxxE"/>
    <property type="match status" value="1"/>
</dbReference>
<comment type="similarity">
    <text evidence="1 6">Belongs to the N-Me-Phe pilin family.</text>
</comment>
<dbReference type="EMBL" id="CP146598">
    <property type="protein sequence ID" value="WWY02657.1"/>
    <property type="molecule type" value="Genomic_DNA"/>
</dbReference>
<evidence type="ECO:0000256" key="3">
    <source>
        <dbReference type="ARBA" id="ARBA00022481"/>
    </source>
</evidence>
<gene>
    <name evidence="8" type="ORF">V9W64_08065</name>
</gene>
<dbReference type="SUPFAM" id="SSF54523">
    <property type="entry name" value="Pili subunits"/>
    <property type="match status" value="1"/>
</dbReference>
<keyword evidence="7" id="KW-0812">Transmembrane</keyword>
<keyword evidence="7" id="KW-1133">Transmembrane helix</keyword>
<evidence type="ECO:0000313" key="9">
    <source>
        <dbReference type="Proteomes" id="UP001149607"/>
    </source>
</evidence>
<evidence type="ECO:0000313" key="8">
    <source>
        <dbReference type="EMBL" id="WWY02657.1"/>
    </source>
</evidence>
<dbReference type="RefSeq" id="WP_274584746.1">
    <property type="nucleotide sequence ID" value="NZ_CP146598.1"/>
</dbReference>
<keyword evidence="5" id="KW-1015">Disulfide bond</keyword>
<dbReference type="GO" id="GO:0007155">
    <property type="term" value="P:cell adhesion"/>
    <property type="evidence" value="ECO:0007669"/>
    <property type="project" value="UniProtKB-KW"/>
</dbReference>
<proteinExistence type="inferred from homology"/>
<dbReference type="Gene3D" id="3.30.700.10">
    <property type="entry name" value="Glycoprotein, Type 4 Pilin"/>
    <property type="match status" value="1"/>
</dbReference>
<evidence type="ECO:0000256" key="4">
    <source>
        <dbReference type="ARBA" id="ARBA00022889"/>
    </source>
</evidence>
<accession>A0AAQ3UXZ6</accession>
<dbReference type="InterPro" id="IPR001082">
    <property type="entry name" value="Pilin"/>
</dbReference>
<keyword evidence="9" id="KW-1185">Reference proteome</keyword>
<dbReference type="PROSITE" id="PS00409">
    <property type="entry name" value="PROKAR_NTER_METHYL"/>
    <property type="match status" value="1"/>
</dbReference>
<keyword evidence="7" id="KW-0472">Membrane</keyword>
<evidence type="ECO:0000256" key="2">
    <source>
        <dbReference type="ARBA" id="ARBA00011156"/>
    </source>
</evidence>
<evidence type="ECO:0000256" key="5">
    <source>
        <dbReference type="ARBA" id="ARBA00023157"/>
    </source>
</evidence>
<dbReference type="Pfam" id="PF07963">
    <property type="entry name" value="N_methyl"/>
    <property type="match status" value="1"/>
</dbReference>
<keyword evidence="3" id="KW-0488">Methylation</keyword>
<evidence type="ECO:0000256" key="1">
    <source>
        <dbReference type="ARBA" id="ARBA00005233"/>
    </source>
</evidence>
<dbReference type="InterPro" id="IPR012902">
    <property type="entry name" value="N_methyl_site"/>
</dbReference>
<dbReference type="Pfam" id="PF00114">
    <property type="entry name" value="Pilin"/>
    <property type="match status" value="1"/>
</dbReference>
<keyword evidence="4" id="KW-0130">Cell adhesion</keyword>
<sequence length="172" mass="17801">MVVMQKGFTLIELMIVIIIIGVLIGVGLPMYQGYVAESQMTRVAAELSSRKPIIEAALLKGRTLTLGSRAPTGDNSEALGFYDEELAAGGQPTTQPVSELLSAVALTGFVSGSDTNELTATLGRSASSDLGNTTITLSRTGTGIWRCLIANTGSAWKDSYAPANCEVSGGGA</sequence>
<organism evidence="8 9">
    <name type="scientific">Neisseria leonii</name>
    <dbReference type="NCBI Taxonomy" id="2995413"/>
    <lineage>
        <taxon>Bacteria</taxon>
        <taxon>Pseudomonadati</taxon>
        <taxon>Pseudomonadota</taxon>
        <taxon>Betaproteobacteria</taxon>
        <taxon>Neisseriales</taxon>
        <taxon>Neisseriaceae</taxon>
        <taxon>Neisseria</taxon>
    </lineage>
</organism>
<comment type="subunit">
    <text evidence="2">The pili are polar flexible filaments of about 5.4 nanometers diameter and 2.5 micrometers average length; they consist of only a single polypeptide chain arranged in a helical configuration of five subunits per turn in the assembled pilus.</text>
</comment>
<feature type="transmembrane region" description="Helical" evidence="7">
    <location>
        <begin position="7"/>
        <end position="31"/>
    </location>
</feature>
<dbReference type="GO" id="GO:0009289">
    <property type="term" value="C:pilus"/>
    <property type="evidence" value="ECO:0007669"/>
    <property type="project" value="InterPro"/>
</dbReference>
<dbReference type="Proteomes" id="UP001149607">
    <property type="component" value="Chromosome"/>
</dbReference>
<name>A0AAQ3UXZ6_9NEIS</name>
<protein>
    <submittedName>
        <fullName evidence="8">Pilin</fullName>
    </submittedName>
</protein>
<evidence type="ECO:0000256" key="6">
    <source>
        <dbReference type="RuleBase" id="RU000389"/>
    </source>
</evidence>
<keyword evidence="6" id="KW-0281">Fimbrium</keyword>
<dbReference type="InterPro" id="IPR045584">
    <property type="entry name" value="Pilin-like"/>
</dbReference>
<evidence type="ECO:0000256" key="7">
    <source>
        <dbReference type="SAM" id="Phobius"/>
    </source>
</evidence>